<dbReference type="GeneID" id="63749337"/>
<dbReference type="EMBL" id="KV878215">
    <property type="protein sequence ID" value="OJJ32045.1"/>
    <property type="molecule type" value="Genomic_DNA"/>
</dbReference>
<dbReference type="VEuPathDB" id="FungiDB:ASPWEDRAFT_30987"/>
<accession>A0A1L9RAU5</accession>
<reference evidence="2" key="1">
    <citation type="journal article" date="2017" name="Genome Biol.">
        <title>Comparative genomics reveals high biological diversity and specific adaptations in the industrially and medically important fungal genus Aspergillus.</title>
        <authorList>
            <person name="de Vries R.P."/>
            <person name="Riley R."/>
            <person name="Wiebenga A."/>
            <person name="Aguilar-Osorio G."/>
            <person name="Amillis S."/>
            <person name="Uchima C.A."/>
            <person name="Anderluh G."/>
            <person name="Asadollahi M."/>
            <person name="Askin M."/>
            <person name="Barry K."/>
            <person name="Battaglia E."/>
            <person name="Bayram O."/>
            <person name="Benocci T."/>
            <person name="Braus-Stromeyer S.A."/>
            <person name="Caldana C."/>
            <person name="Canovas D."/>
            <person name="Cerqueira G.C."/>
            <person name="Chen F."/>
            <person name="Chen W."/>
            <person name="Choi C."/>
            <person name="Clum A."/>
            <person name="Dos Santos R.A."/>
            <person name="Damasio A.R."/>
            <person name="Diallinas G."/>
            <person name="Emri T."/>
            <person name="Fekete E."/>
            <person name="Flipphi M."/>
            <person name="Freyberg S."/>
            <person name="Gallo A."/>
            <person name="Gournas C."/>
            <person name="Habgood R."/>
            <person name="Hainaut M."/>
            <person name="Harispe M.L."/>
            <person name="Henrissat B."/>
            <person name="Hilden K.S."/>
            <person name="Hope R."/>
            <person name="Hossain A."/>
            <person name="Karabika E."/>
            <person name="Karaffa L."/>
            <person name="Karanyi Z."/>
            <person name="Krasevec N."/>
            <person name="Kuo A."/>
            <person name="Kusch H."/>
            <person name="LaButti K."/>
            <person name="Lagendijk E.L."/>
            <person name="Lapidus A."/>
            <person name="Levasseur A."/>
            <person name="Lindquist E."/>
            <person name="Lipzen A."/>
            <person name="Logrieco A.F."/>
            <person name="MacCabe A."/>
            <person name="Maekelae M.R."/>
            <person name="Malavazi I."/>
            <person name="Melin P."/>
            <person name="Meyer V."/>
            <person name="Mielnichuk N."/>
            <person name="Miskei M."/>
            <person name="Molnar A.P."/>
            <person name="Mule G."/>
            <person name="Ngan C.Y."/>
            <person name="Orejas M."/>
            <person name="Orosz E."/>
            <person name="Ouedraogo J.P."/>
            <person name="Overkamp K.M."/>
            <person name="Park H.-S."/>
            <person name="Perrone G."/>
            <person name="Piumi F."/>
            <person name="Punt P.J."/>
            <person name="Ram A.F."/>
            <person name="Ramon A."/>
            <person name="Rauscher S."/>
            <person name="Record E."/>
            <person name="Riano-Pachon D.M."/>
            <person name="Robert V."/>
            <person name="Roehrig J."/>
            <person name="Ruller R."/>
            <person name="Salamov A."/>
            <person name="Salih N.S."/>
            <person name="Samson R.A."/>
            <person name="Sandor E."/>
            <person name="Sanguinetti M."/>
            <person name="Schuetze T."/>
            <person name="Sepcic K."/>
            <person name="Shelest E."/>
            <person name="Sherlock G."/>
            <person name="Sophianopoulou V."/>
            <person name="Squina F.M."/>
            <person name="Sun H."/>
            <person name="Susca A."/>
            <person name="Todd R.B."/>
            <person name="Tsang A."/>
            <person name="Unkles S.E."/>
            <person name="van de Wiele N."/>
            <person name="van Rossen-Uffink D."/>
            <person name="Oliveira J.V."/>
            <person name="Vesth T.C."/>
            <person name="Visser J."/>
            <person name="Yu J.-H."/>
            <person name="Zhou M."/>
            <person name="Andersen M.R."/>
            <person name="Archer D.B."/>
            <person name="Baker S.E."/>
            <person name="Benoit I."/>
            <person name="Brakhage A.A."/>
            <person name="Braus G.H."/>
            <person name="Fischer R."/>
            <person name="Frisvad J.C."/>
            <person name="Goldman G.H."/>
            <person name="Houbraken J."/>
            <person name="Oakley B."/>
            <person name="Pocsi I."/>
            <person name="Scazzocchio C."/>
            <person name="Seiboth B."/>
            <person name="vanKuyk P.A."/>
            <person name="Wortman J."/>
            <person name="Dyer P.S."/>
            <person name="Grigoriev I.V."/>
        </authorList>
    </citation>
    <scope>NUCLEOTIDE SEQUENCE [LARGE SCALE GENOMIC DNA]</scope>
    <source>
        <strain evidence="2">DTO 134E9</strain>
    </source>
</reference>
<dbReference type="Proteomes" id="UP000184383">
    <property type="component" value="Unassembled WGS sequence"/>
</dbReference>
<keyword evidence="2" id="KW-1185">Reference proteome</keyword>
<name>A0A1L9RAU5_ASPWE</name>
<protein>
    <submittedName>
        <fullName evidence="1">Uncharacterized protein</fullName>
    </submittedName>
</protein>
<dbReference type="RefSeq" id="XP_040685722.1">
    <property type="nucleotide sequence ID" value="XM_040833489.1"/>
</dbReference>
<evidence type="ECO:0000313" key="2">
    <source>
        <dbReference type="Proteomes" id="UP000184383"/>
    </source>
</evidence>
<sequence>MTALSSGIGIADLDASTHTNTPKFRNTIQNHPGIKADMKHCLSSIGTDEDYSLFCEYYSISPDAVRQLVEYSTGYGPYDNALEVLNLGADLYHLGHGAPPGVLDYGFQGVLECVKKCLARIKFEMGGDEEEEEEEENEDRDLLKEMDDACGEFWYAWNV</sequence>
<dbReference type="AlphaFoldDB" id="A0A1L9RAU5"/>
<proteinExistence type="predicted"/>
<evidence type="ECO:0000313" key="1">
    <source>
        <dbReference type="EMBL" id="OJJ32045.1"/>
    </source>
</evidence>
<organism evidence="1 2">
    <name type="scientific">Aspergillus wentii DTO 134E9</name>
    <dbReference type="NCBI Taxonomy" id="1073089"/>
    <lineage>
        <taxon>Eukaryota</taxon>
        <taxon>Fungi</taxon>
        <taxon>Dikarya</taxon>
        <taxon>Ascomycota</taxon>
        <taxon>Pezizomycotina</taxon>
        <taxon>Eurotiomycetes</taxon>
        <taxon>Eurotiomycetidae</taxon>
        <taxon>Eurotiales</taxon>
        <taxon>Aspergillaceae</taxon>
        <taxon>Aspergillus</taxon>
        <taxon>Aspergillus subgen. Cremei</taxon>
    </lineage>
</organism>
<gene>
    <name evidence="1" type="ORF">ASPWEDRAFT_30987</name>
</gene>